<protein>
    <submittedName>
        <fullName evidence="1">Uncharacterized protein</fullName>
    </submittedName>
</protein>
<dbReference type="EMBL" id="BK015485">
    <property type="protein sequence ID" value="DAE09290.1"/>
    <property type="molecule type" value="Genomic_DNA"/>
</dbReference>
<organism evidence="1">
    <name type="scientific">Podoviridae sp. ctdKF3</name>
    <dbReference type="NCBI Taxonomy" id="2825261"/>
    <lineage>
        <taxon>Viruses</taxon>
        <taxon>Duplodnaviria</taxon>
        <taxon>Heunggongvirae</taxon>
        <taxon>Uroviricota</taxon>
        <taxon>Caudoviricetes</taxon>
    </lineage>
</organism>
<reference evidence="1" key="1">
    <citation type="journal article" date="2021" name="Proc. Natl. Acad. Sci. U.S.A.">
        <title>A Catalog of Tens of Thousands of Viruses from Human Metagenomes Reveals Hidden Associations with Chronic Diseases.</title>
        <authorList>
            <person name="Tisza M.J."/>
            <person name="Buck C.B."/>
        </authorList>
    </citation>
    <scope>NUCLEOTIDE SEQUENCE</scope>
    <source>
        <strain evidence="1">CtdKF3</strain>
    </source>
</reference>
<name>A0A8S5PQZ8_9CAUD</name>
<accession>A0A8S5PQZ8</accession>
<sequence>MGVSAVKRTYEVLGLIACQYSVCDFYNLKGGHDWTLTSVFH</sequence>
<proteinExistence type="predicted"/>
<evidence type="ECO:0000313" key="1">
    <source>
        <dbReference type="EMBL" id="DAE09290.1"/>
    </source>
</evidence>